<evidence type="ECO:0000313" key="7">
    <source>
        <dbReference type="Proteomes" id="UP000318405"/>
    </source>
</evidence>
<dbReference type="AlphaFoldDB" id="A0A556A831"/>
<dbReference type="InterPro" id="IPR036259">
    <property type="entry name" value="MFS_trans_sf"/>
</dbReference>
<keyword evidence="2 4" id="KW-1133">Transmembrane helix</keyword>
<feature type="transmembrane region" description="Helical" evidence="4">
    <location>
        <begin position="289"/>
        <end position="308"/>
    </location>
</feature>
<protein>
    <submittedName>
        <fullName evidence="6">MFS transporter</fullName>
    </submittedName>
</protein>
<dbReference type="PANTHER" id="PTHR23521:SF3">
    <property type="entry name" value="MFS TRANSPORTER"/>
    <property type="match status" value="1"/>
</dbReference>
<dbReference type="PROSITE" id="PS50850">
    <property type="entry name" value="MFS"/>
    <property type="match status" value="1"/>
</dbReference>
<dbReference type="Gene3D" id="1.20.1250.20">
    <property type="entry name" value="MFS general substrate transporter like domains"/>
    <property type="match status" value="1"/>
</dbReference>
<feature type="transmembrane region" description="Helical" evidence="4">
    <location>
        <begin position="222"/>
        <end position="243"/>
    </location>
</feature>
<dbReference type="PANTHER" id="PTHR23521">
    <property type="entry name" value="TRANSPORTER MFS SUPERFAMILY"/>
    <property type="match status" value="1"/>
</dbReference>
<dbReference type="GO" id="GO:0005886">
    <property type="term" value="C:plasma membrane"/>
    <property type="evidence" value="ECO:0007669"/>
    <property type="project" value="TreeGrafter"/>
</dbReference>
<evidence type="ECO:0000256" key="3">
    <source>
        <dbReference type="ARBA" id="ARBA00023136"/>
    </source>
</evidence>
<comment type="caution">
    <text evidence="6">The sequence shown here is derived from an EMBL/GenBank/DDBJ whole genome shotgun (WGS) entry which is preliminary data.</text>
</comment>
<dbReference type="InterPro" id="IPR011701">
    <property type="entry name" value="MFS"/>
</dbReference>
<proteinExistence type="predicted"/>
<feature type="transmembrane region" description="Helical" evidence="4">
    <location>
        <begin position="346"/>
        <end position="367"/>
    </location>
</feature>
<dbReference type="InterPro" id="IPR020846">
    <property type="entry name" value="MFS_dom"/>
</dbReference>
<accession>A0A556A831</accession>
<feature type="transmembrane region" description="Helical" evidence="4">
    <location>
        <begin position="104"/>
        <end position="127"/>
    </location>
</feature>
<organism evidence="6 7">
    <name type="scientific">Verticiella sediminum</name>
    <dbReference type="NCBI Taxonomy" id="1247510"/>
    <lineage>
        <taxon>Bacteria</taxon>
        <taxon>Pseudomonadati</taxon>
        <taxon>Pseudomonadota</taxon>
        <taxon>Betaproteobacteria</taxon>
        <taxon>Burkholderiales</taxon>
        <taxon>Alcaligenaceae</taxon>
        <taxon>Verticiella</taxon>
    </lineage>
</organism>
<evidence type="ECO:0000259" key="5">
    <source>
        <dbReference type="PROSITE" id="PS50850"/>
    </source>
</evidence>
<dbReference type="Pfam" id="PF07690">
    <property type="entry name" value="MFS_1"/>
    <property type="match status" value="1"/>
</dbReference>
<feature type="transmembrane region" description="Helical" evidence="4">
    <location>
        <begin position="379"/>
        <end position="399"/>
    </location>
</feature>
<name>A0A556A831_9BURK</name>
<keyword evidence="3 4" id="KW-0472">Membrane</keyword>
<gene>
    <name evidence="6" type="ORF">FOZ76_25815</name>
</gene>
<sequence length="406" mass="42979">MAQEFDATPARPFHILPVIVLSQFAGTSLWFAGNVVAADLAQGLSAAWLVSAVQLGFISGTVVSAWLRLADRYSANRLFLCACCAGALFNDPLTVLALRMDSSAAVLALRFLVGVSLAGIYPIGIRAAAGWYRQGLGKALGYLTAALVLGTAFPHLVRGLGASLSWQTVLHASSLLALLGGLVLYWTVPEGPHLKRGSESERHAMAGLAVVWRQRPRLRAAACGYFGHMWELYAFWAFVPVYLAGYFHLHGQTPSASIVSLWSFAVIAAGVLGCVIGGEVSQRRGSASVAATQLSISCACCLLSPLAYWLPTPLYIAFLLLWGIAVVGDSAQFSALNAQAAPPQQVGSVITLVNCIGFSITVVSIQLTGMLAELMQPRYLLVLLAVGPLAGLGVFVRGYSNEKKTA</sequence>
<dbReference type="SUPFAM" id="SSF103473">
    <property type="entry name" value="MFS general substrate transporter"/>
    <property type="match status" value="1"/>
</dbReference>
<feature type="transmembrane region" description="Helical" evidence="4">
    <location>
        <begin position="139"/>
        <end position="157"/>
    </location>
</feature>
<dbReference type="RefSeq" id="WP_143951151.1">
    <property type="nucleotide sequence ID" value="NZ_BAABMB010000005.1"/>
</dbReference>
<dbReference type="EMBL" id="VLTJ01000042">
    <property type="protein sequence ID" value="TSH89035.1"/>
    <property type="molecule type" value="Genomic_DNA"/>
</dbReference>
<feature type="domain" description="Major facilitator superfamily (MFS) profile" evidence="5">
    <location>
        <begin position="1"/>
        <end position="406"/>
    </location>
</feature>
<feature type="transmembrane region" description="Helical" evidence="4">
    <location>
        <begin position="314"/>
        <end position="334"/>
    </location>
</feature>
<feature type="transmembrane region" description="Helical" evidence="4">
    <location>
        <begin position="169"/>
        <end position="188"/>
    </location>
</feature>
<dbReference type="Proteomes" id="UP000318405">
    <property type="component" value="Unassembled WGS sequence"/>
</dbReference>
<keyword evidence="1 4" id="KW-0812">Transmembrane</keyword>
<feature type="transmembrane region" description="Helical" evidence="4">
    <location>
        <begin position="45"/>
        <end position="66"/>
    </location>
</feature>
<evidence type="ECO:0000256" key="4">
    <source>
        <dbReference type="SAM" id="Phobius"/>
    </source>
</evidence>
<keyword evidence="7" id="KW-1185">Reference proteome</keyword>
<dbReference type="GO" id="GO:0022857">
    <property type="term" value="F:transmembrane transporter activity"/>
    <property type="evidence" value="ECO:0007669"/>
    <property type="project" value="InterPro"/>
</dbReference>
<feature type="transmembrane region" description="Helical" evidence="4">
    <location>
        <begin position="78"/>
        <end position="98"/>
    </location>
</feature>
<dbReference type="OrthoDB" id="9781976at2"/>
<evidence type="ECO:0000256" key="1">
    <source>
        <dbReference type="ARBA" id="ARBA00022692"/>
    </source>
</evidence>
<feature type="transmembrane region" description="Helical" evidence="4">
    <location>
        <begin position="12"/>
        <end position="33"/>
    </location>
</feature>
<evidence type="ECO:0000313" key="6">
    <source>
        <dbReference type="EMBL" id="TSH89035.1"/>
    </source>
</evidence>
<reference evidence="6 7" key="1">
    <citation type="submission" date="2019-07" db="EMBL/GenBank/DDBJ databases">
        <title>Qingshengfaniella alkalisoli gen. nov., sp. nov., isolated from saline soil.</title>
        <authorList>
            <person name="Xu L."/>
            <person name="Huang X.-X."/>
            <person name="Sun J.-Q."/>
        </authorList>
    </citation>
    <scope>NUCLEOTIDE SEQUENCE [LARGE SCALE GENOMIC DNA]</scope>
    <source>
        <strain evidence="6 7">DSM 27279</strain>
    </source>
</reference>
<feature type="transmembrane region" description="Helical" evidence="4">
    <location>
        <begin position="255"/>
        <end position="277"/>
    </location>
</feature>
<evidence type="ECO:0000256" key="2">
    <source>
        <dbReference type="ARBA" id="ARBA00022989"/>
    </source>
</evidence>